<evidence type="ECO:0000313" key="1">
    <source>
        <dbReference type="EMBL" id="AGH40427.1"/>
    </source>
</evidence>
<reference evidence="1 2" key="1">
    <citation type="journal article" date="2013" name="Genome Announc.">
        <title>Complete Genome Sequence of the Probiotic Bifidobacterium thermophilum Strain RBL67.</title>
        <authorList>
            <person name="Jans C."/>
            <person name="Lacroix C."/>
            <person name="Follador R."/>
            <person name="Stevens M.J."/>
        </authorList>
    </citation>
    <scope>NUCLEOTIDE SEQUENCE [LARGE SCALE GENOMIC DNA]</scope>
    <source>
        <strain evidence="1 2">RBL67</strain>
    </source>
</reference>
<dbReference type="KEGG" id="btp:D805_0160"/>
<dbReference type="Proteomes" id="UP000011835">
    <property type="component" value="Chromosome"/>
</dbReference>
<dbReference type="EMBL" id="CP004346">
    <property type="protein sequence ID" value="AGH40427.1"/>
    <property type="molecule type" value="Genomic_DNA"/>
</dbReference>
<accession>M4RPC5</accession>
<organism evidence="1 2">
    <name type="scientific">Bifidobacterium thermophilum RBL67</name>
    <dbReference type="NCBI Taxonomy" id="1254439"/>
    <lineage>
        <taxon>Bacteria</taxon>
        <taxon>Bacillati</taxon>
        <taxon>Actinomycetota</taxon>
        <taxon>Actinomycetes</taxon>
        <taxon>Bifidobacteriales</taxon>
        <taxon>Bifidobacteriaceae</taxon>
        <taxon>Bifidobacterium</taxon>
    </lineage>
</organism>
<keyword evidence="2" id="KW-1185">Reference proteome</keyword>
<dbReference type="AlphaFoldDB" id="M4RPC5"/>
<dbReference type="HOGENOM" id="CLU_3040882_0_0_11"/>
<dbReference type="PATRIC" id="fig|1254439.12.peg.156"/>
<protein>
    <submittedName>
        <fullName evidence="1">Uncharacterized protein</fullName>
    </submittedName>
</protein>
<proteinExistence type="predicted"/>
<sequence>MSRQVPADSAVVLRLPSGCVCLGMRNLSNALDWKRLGAGFRALCMPLHASRVEC</sequence>
<name>M4RPC5_9BIFI</name>
<evidence type="ECO:0000313" key="2">
    <source>
        <dbReference type="Proteomes" id="UP000011835"/>
    </source>
</evidence>
<gene>
    <name evidence="1" type="ORF">D805_0160</name>
</gene>